<name>A0A6A0AKU6_HAELA</name>
<organism evidence="2 3">
    <name type="scientific">Haematococcus lacustris</name>
    <name type="common">Green alga</name>
    <name type="synonym">Haematococcus pluvialis</name>
    <dbReference type="NCBI Taxonomy" id="44745"/>
    <lineage>
        <taxon>Eukaryota</taxon>
        <taxon>Viridiplantae</taxon>
        <taxon>Chlorophyta</taxon>
        <taxon>core chlorophytes</taxon>
        <taxon>Chlorophyceae</taxon>
        <taxon>CS clade</taxon>
        <taxon>Chlamydomonadales</taxon>
        <taxon>Haematococcaceae</taxon>
        <taxon>Haematococcus</taxon>
    </lineage>
</organism>
<dbReference type="Pfam" id="PF00005">
    <property type="entry name" value="ABC_tran"/>
    <property type="match status" value="1"/>
</dbReference>
<keyword evidence="3" id="KW-1185">Reference proteome</keyword>
<dbReference type="InterPro" id="IPR027417">
    <property type="entry name" value="P-loop_NTPase"/>
</dbReference>
<comment type="caution">
    <text evidence="2">The sequence shown here is derived from an EMBL/GenBank/DDBJ whole genome shotgun (WGS) entry which is preliminary data.</text>
</comment>
<reference evidence="2 3" key="1">
    <citation type="submission" date="2020-02" db="EMBL/GenBank/DDBJ databases">
        <title>Draft genome sequence of Haematococcus lacustris strain NIES-144.</title>
        <authorList>
            <person name="Morimoto D."/>
            <person name="Nakagawa S."/>
            <person name="Yoshida T."/>
            <person name="Sawayama S."/>
        </authorList>
    </citation>
    <scope>NUCLEOTIDE SEQUENCE [LARGE SCALE GENOMIC DNA]</scope>
    <source>
        <strain evidence="2 3">NIES-144</strain>
    </source>
</reference>
<gene>
    <name evidence="2" type="ORF">HaLaN_32833</name>
</gene>
<feature type="non-terminal residue" evidence="2">
    <location>
        <position position="74"/>
    </location>
</feature>
<sequence>TQPSSDTRLGQTPLAVLQWEDLGCSYKSAAGVRVVLQGVWGGICHGEMHALLGPSGAGKSTLMDMLTQRKQVGG</sequence>
<protein>
    <submittedName>
        <fullName evidence="2">ABC transporter G family protein</fullName>
    </submittedName>
</protein>
<feature type="non-terminal residue" evidence="2">
    <location>
        <position position="1"/>
    </location>
</feature>
<evidence type="ECO:0000313" key="3">
    <source>
        <dbReference type="Proteomes" id="UP000485058"/>
    </source>
</evidence>
<dbReference type="AlphaFoldDB" id="A0A6A0AKU6"/>
<dbReference type="SUPFAM" id="SSF52540">
    <property type="entry name" value="P-loop containing nucleoside triphosphate hydrolases"/>
    <property type="match status" value="1"/>
</dbReference>
<dbReference type="InterPro" id="IPR003439">
    <property type="entry name" value="ABC_transporter-like_ATP-bd"/>
</dbReference>
<dbReference type="Gene3D" id="3.40.50.300">
    <property type="entry name" value="P-loop containing nucleotide triphosphate hydrolases"/>
    <property type="match status" value="1"/>
</dbReference>
<feature type="domain" description="ABC transporter" evidence="1">
    <location>
        <begin position="41"/>
        <end position="70"/>
    </location>
</feature>
<evidence type="ECO:0000313" key="2">
    <source>
        <dbReference type="EMBL" id="GFH33456.1"/>
    </source>
</evidence>
<accession>A0A6A0AKU6</accession>
<dbReference type="GO" id="GO:0016887">
    <property type="term" value="F:ATP hydrolysis activity"/>
    <property type="evidence" value="ECO:0007669"/>
    <property type="project" value="InterPro"/>
</dbReference>
<dbReference type="GO" id="GO:0005524">
    <property type="term" value="F:ATP binding"/>
    <property type="evidence" value="ECO:0007669"/>
    <property type="project" value="InterPro"/>
</dbReference>
<proteinExistence type="predicted"/>
<dbReference type="Proteomes" id="UP000485058">
    <property type="component" value="Unassembled WGS sequence"/>
</dbReference>
<dbReference type="EMBL" id="BLLF01008619">
    <property type="protein sequence ID" value="GFH33456.1"/>
    <property type="molecule type" value="Genomic_DNA"/>
</dbReference>
<evidence type="ECO:0000259" key="1">
    <source>
        <dbReference type="Pfam" id="PF00005"/>
    </source>
</evidence>